<name>A0A0X8NVT3_ALCXX</name>
<feature type="transmembrane region" description="Helical" evidence="1">
    <location>
        <begin position="12"/>
        <end position="32"/>
    </location>
</feature>
<dbReference type="InterPro" id="IPR006311">
    <property type="entry name" value="TAT_signal"/>
</dbReference>
<dbReference type="PROSITE" id="PS51318">
    <property type="entry name" value="TAT"/>
    <property type="match status" value="1"/>
</dbReference>
<sequence>MQSRRSVIKREAWAAGTMIVLGLGAIAQASTYTLGSLARMGPGLFPAILGVLLVLLGLIIARMAYSPMVTEEDAEEIPPPEWRGWGCIIGGLMTFILLGKYGGLVPATFALVFISAMGDRQHTPRSAALLAVGVTILGVAVFSWALQLQFPLFRWG</sequence>
<evidence type="ECO:0000256" key="1">
    <source>
        <dbReference type="SAM" id="Phobius"/>
    </source>
</evidence>
<protein>
    <submittedName>
        <fullName evidence="3">Tripartite tricarboxylate transporter TctB family protein</fullName>
    </submittedName>
</protein>
<feature type="transmembrane region" description="Helical" evidence="1">
    <location>
        <begin position="85"/>
        <end position="114"/>
    </location>
</feature>
<dbReference type="EMBL" id="CP014060">
    <property type="protein sequence ID" value="AMG35295.1"/>
    <property type="molecule type" value="Genomic_DNA"/>
</dbReference>
<dbReference type="Proteomes" id="UP000060602">
    <property type="component" value="Chromosome"/>
</dbReference>
<feature type="domain" description="DUF1468" evidence="2">
    <location>
        <begin position="14"/>
        <end position="151"/>
    </location>
</feature>
<reference evidence="4" key="1">
    <citation type="submission" date="2015-12" db="EMBL/GenBank/DDBJ databases">
        <title>FDA dAtabase for Regulatory Grade micrObial Sequences (FDA-ARGOS): Supporting development and validation of Infectious Disease Dx tests.</title>
        <authorList>
            <person name="Case J."/>
            <person name="Tallon L."/>
            <person name="Sadzewicz L."/>
            <person name="Sengamalay N."/>
            <person name="Ott S."/>
            <person name="Godinez A."/>
            <person name="Nagaraj S."/>
            <person name="Nadendla S."/>
            <person name="Sichtig H."/>
        </authorList>
    </citation>
    <scope>NUCLEOTIDE SEQUENCE [LARGE SCALE GENOMIC DNA]</scope>
    <source>
        <strain evidence="4">FDAARGOS_147</strain>
    </source>
</reference>
<keyword evidence="1" id="KW-0472">Membrane</keyword>
<dbReference type="InterPro" id="IPR009936">
    <property type="entry name" value="DUF1468"/>
</dbReference>
<evidence type="ECO:0000259" key="2">
    <source>
        <dbReference type="Pfam" id="PF07331"/>
    </source>
</evidence>
<dbReference type="RefSeq" id="WP_006394923.1">
    <property type="nucleotide sequence ID" value="NZ_CP014060.2"/>
</dbReference>
<dbReference type="Pfam" id="PF07331">
    <property type="entry name" value="TctB"/>
    <property type="match status" value="1"/>
</dbReference>
<dbReference type="AlphaFoldDB" id="A0A0X8NVT3"/>
<keyword evidence="1" id="KW-1133">Transmembrane helix</keyword>
<gene>
    <name evidence="3" type="ORF">AL504_04115</name>
</gene>
<proteinExistence type="predicted"/>
<accession>A0A0X8NVT3</accession>
<evidence type="ECO:0000313" key="3">
    <source>
        <dbReference type="EMBL" id="AMG35295.1"/>
    </source>
</evidence>
<feature type="transmembrane region" description="Helical" evidence="1">
    <location>
        <begin position="44"/>
        <end position="65"/>
    </location>
</feature>
<organism evidence="3 4">
    <name type="scientific">Alcaligenes xylosoxydans xylosoxydans</name>
    <name type="common">Achromobacter xylosoxidans</name>
    <dbReference type="NCBI Taxonomy" id="85698"/>
    <lineage>
        <taxon>Bacteria</taxon>
        <taxon>Pseudomonadati</taxon>
        <taxon>Pseudomonadota</taxon>
        <taxon>Betaproteobacteria</taxon>
        <taxon>Burkholderiales</taxon>
        <taxon>Alcaligenaceae</taxon>
        <taxon>Achromobacter</taxon>
    </lineage>
</organism>
<feature type="transmembrane region" description="Helical" evidence="1">
    <location>
        <begin position="126"/>
        <end position="146"/>
    </location>
</feature>
<evidence type="ECO:0000313" key="4">
    <source>
        <dbReference type="Proteomes" id="UP000060602"/>
    </source>
</evidence>
<keyword evidence="1" id="KW-0812">Transmembrane</keyword>